<evidence type="ECO:0000313" key="1">
    <source>
        <dbReference type="EMBL" id="EHA58286.1"/>
    </source>
</evidence>
<reference key="2">
    <citation type="submission" date="2011-05" db="EMBL/GenBank/DDBJ databases">
        <title>The Genome Sequence of Magnaporthe oryzae 70-15.</title>
        <authorList>
            <consortium name="The Broad Institute Genome Sequencing Platform"/>
            <person name="Ma L.-J."/>
            <person name="Dead R."/>
            <person name="Young S.K."/>
            <person name="Zeng Q."/>
            <person name="Gargeya S."/>
            <person name="Fitzgerald M."/>
            <person name="Haas B."/>
            <person name="Abouelleil A."/>
            <person name="Alvarado L."/>
            <person name="Arachchi H.M."/>
            <person name="Berlin A."/>
            <person name="Brown A."/>
            <person name="Chapman S.B."/>
            <person name="Chen Z."/>
            <person name="Dunbar C."/>
            <person name="Freedman E."/>
            <person name="Gearin G."/>
            <person name="Gellesch M."/>
            <person name="Goldberg J."/>
            <person name="Griggs A."/>
            <person name="Gujja S."/>
            <person name="Heiman D."/>
            <person name="Howarth C."/>
            <person name="Larson L."/>
            <person name="Lui A."/>
            <person name="MacDonald P.J.P."/>
            <person name="Mehta T."/>
            <person name="Montmayeur A."/>
            <person name="Murphy C."/>
            <person name="Neiman D."/>
            <person name="Pearson M."/>
            <person name="Priest M."/>
            <person name="Roberts A."/>
            <person name="Saif S."/>
            <person name="Shea T."/>
            <person name="Shenoy N."/>
            <person name="Sisk P."/>
            <person name="Stolte C."/>
            <person name="Sykes S."/>
            <person name="Yandava C."/>
            <person name="Wortman J."/>
            <person name="Nusbaum C."/>
            <person name="Birren B."/>
        </authorList>
    </citation>
    <scope>NUCLEOTIDE SEQUENCE</scope>
    <source>
        <strain>70-15</strain>
    </source>
</reference>
<sequence>MDSSRSINVLSCRESQYCLDDHIFVAYLKEKFDPTFEFNLSFSNDRWKFELPRGELTKEEKTELVRELAKRCKKPDA</sequence>
<organism evidence="1 2">
    <name type="scientific">Pyricularia oryzae (strain 70-15 / ATCC MYA-4617 / FGSC 8958)</name>
    <name type="common">Rice blast fungus</name>
    <name type="synonym">Magnaporthe oryzae</name>
    <dbReference type="NCBI Taxonomy" id="242507"/>
    <lineage>
        <taxon>Eukaryota</taxon>
        <taxon>Fungi</taxon>
        <taxon>Dikarya</taxon>
        <taxon>Ascomycota</taxon>
        <taxon>Pezizomycotina</taxon>
        <taxon>Sordariomycetes</taxon>
        <taxon>Sordariomycetidae</taxon>
        <taxon>Magnaporthales</taxon>
        <taxon>Pyriculariaceae</taxon>
        <taxon>Pyricularia</taxon>
    </lineage>
</organism>
<protein>
    <submittedName>
        <fullName evidence="1">Uncharacterized protein</fullName>
    </submittedName>
</protein>
<proteinExistence type="predicted"/>
<dbReference type="AlphaFoldDB" id="G4MRS0"/>
<dbReference type="EMBL" id="CM001231">
    <property type="protein sequence ID" value="EHA58286.1"/>
    <property type="molecule type" value="Genomic_DNA"/>
</dbReference>
<dbReference type="SMR" id="G4MRS0"/>
<dbReference type="Proteomes" id="UP000009058">
    <property type="component" value="Chromosome 1"/>
</dbReference>
<reference evidence="1 2" key="1">
    <citation type="journal article" date="2005" name="Nature">
        <title>The genome sequence of the rice blast fungus Magnaporthe grisea.</title>
        <authorList>
            <person name="Dean R.A."/>
            <person name="Talbot N.J."/>
            <person name="Ebbole D.J."/>
            <person name="Farman M.L."/>
            <person name="Mitchell T.K."/>
            <person name="Orbach M.J."/>
            <person name="Thon M."/>
            <person name="Kulkarni R."/>
            <person name="Xu J.R."/>
            <person name="Pan H."/>
            <person name="Read N.D."/>
            <person name="Lee Y.H."/>
            <person name="Carbone I."/>
            <person name="Brown D."/>
            <person name="Oh Y.Y."/>
            <person name="Donofrio N."/>
            <person name="Jeong J.S."/>
            <person name="Soanes D.M."/>
            <person name="Djonovic S."/>
            <person name="Kolomiets E."/>
            <person name="Rehmeyer C."/>
            <person name="Li W."/>
            <person name="Harding M."/>
            <person name="Kim S."/>
            <person name="Lebrun M.H."/>
            <person name="Bohnert H."/>
            <person name="Coughlan S."/>
            <person name="Butler J."/>
            <person name="Calvo S."/>
            <person name="Ma L.J."/>
            <person name="Nicol R."/>
            <person name="Purcell S."/>
            <person name="Nusbaum C."/>
            <person name="Galagan J.E."/>
            <person name="Birren B.W."/>
        </authorList>
    </citation>
    <scope>NUCLEOTIDE SEQUENCE [LARGE SCALE GENOMIC DNA]</scope>
    <source>
        <strain evidence="2">70-15 / ATCC MYA-4617 / FGSC 8958</strain>
    </source>
</reference>
<dbReference type="InParanoid" id="G4MRS0"/>
<dbReference type="GeneID" id="2677981"/>
<dbReference type="RefSeq" id="XP_003710898.1">
    <property type="nucleotide sequence ID" value="XM_003710850.1"/>
</dbReference>
<accession>G4MRS0</accession>
<keyword evidence="2" id="KW-1185">Reference proteome</keyword>
<dbReference type="HOGENOM" id="CLU_2904642_0_0_1"/>
<evidence type="ECO:0000313" key="2">
    <source>
        <dbReference type="Proteomes" id="UP000009058"/>
    </source>
</evidence>
<gene>
    <name evidence="1" type="ORF">MGG_04595</name>
</gene>
<dbReference type="VEuPathDB" id="FungiDB:MGG_04595"/>
<name>G4MRS0_PYRO7</name>